<dbReference type="SUPFAM" id="SSF51004">
    <property type="entry name" value="C-terminal (heme d1) domain of cytochrome cd1-nitrite reductase"/>
    <property type="match status" value="1"/>
</dbReference>
<evidence type="ECO:0000256" key="1">
    <source>
        <dbReference type="SAM" id="SignalP"/>
    </source>
</evidence>
<feature type="signal peptide" evidence="1">
    <location>
        <begin position="1"/>
        <end position="22"/>
    </location>
</feature>
<dbReference type="InterPro" id="IPR011964">
    <property type="entry name" value="YVTN_b-propeller_repeat"/>
</dbReference>
<keyword evidence="1" id="KW-0732">Signal</keyword>
<protein>
    <submittedName>
        <fullName evidence="2">Uncharacterized protein</fullName>
    </submittedName>
</protein>
<feature type="chain" id="PRO_5041461295" evidence="1">
    <location>
        <begin position="23"/>
        <end position="481"/>
    </location>
</feature>
<dbReference type="PANTHER" id="PTHR47197:SF3">
    <property type="entry name" value="DIHYDRO-HEME D1 DEHYDROGENASE"/>
    <property type="match status" value="1"/>
</dbReference>
<dbReference type="NCBIfam" id="TIGR02276">
    <property type="entry name" value="beta_rpt_yvtn"/>
    <property type="match status" value="1"/>
</dbReference>
<organism evidence="2 3">
    <name type="scientific">Lasiodiplodia hormozganensis</name>
    <dbReference type="NCBI Taxonomy" id="869390"/>
    <lineage>
        <taxon>Eukaryota</taxon>
        <taxon>Fungi</taxon>
        <taxon>Dikarya</taxon>
        <taxon>Ascomycota</taxon>
        <taxon>Pezizomycotina</taxon>
        <taxon>Dothideomycetes</taxon>
        <taxon>Dothideomycetes incertae sedis</taxon>
        <taxon>Botryosphaeriales</taxon>
        <taxon>Botryosphaeriaceae</taxon>
        <taxon>Lasiodiplodia</taxon>
    </lineage>
</organism>
<dbReference type="InterPro" id="IPR051200">
    <property type="entry name" value="Host-pathogen_enzymatic-act"/>
</dbReference>
<comment type="caution">
    <text evidence="2">The sequence shown here is derived from an EMBL/GenBank/DDBJ whole genome shotgun (WGS) entry which is preliminary data.</text>
</comment>
<dbReference type="Gene3D" id="2.130.10.10">
    <property type="entry name" value="YVTN repeat-like/Quinoprotein amine dehydrogenase"/>
    <property type="match status" value="2"/>
</dbReference>
<reference evidence="2" key="1">
    <citation type="submission" date="2023-06" db="EMBL/GenBank/DDBJ databases">
        <title>Multi-omics analyses reveal the molecular pathogenesis toolkit of Lasiodiplodia hormozganensis, a cross-kingdom pathogen.</title>
        <authorList>
            <person name="Felix C."/>
            <person name="Meneses R."/>
            <person name="Goncalves M.F.M."/>
            <person name="Tilleman L."/>
            <person name="Duarte A.S."/>
            <person name="Jorrin-Novo J.V."/>
            <person name="Van De Peer Y."/>
            <person name="Deforce D."/>
            <person name="Van Nieuwerburgh F."/>
            <person name="Esteves A.C."/>
            <person name="Alves A."/>
        </authorList>
    </citation>
    <scope>NUCLEOTIDE SEQUENCE</scope>
    <source>
        <strain evidence="2">CBS 339.90</strain>
    </source>
</reference>
<dbReference type="AlphaFoldDB" id="A0AA40D363"/>
<dbReference type="InterPro" id="IPR015943">
    <property type="entry name" value="WD40/YVTN_repeat-like_dom_sf"/>
</dbReference>
<proteinExistence type="predicted"/>
<dbReference type="PANTHER" id="PTHR47197">
    <property type="entry name" value="PROTEIN NIRF"/>
    <property type="match status" value="1"/>
</dbReference>
<dbReference type="Proteomes" id="UP001175001">
    <property type="component" value="Unassembled WGS sequence"/>
</dbReference>
<name>A0AA40D363_9PEZI</name>
<gene>
    <name evidence="2" type="ORF">DIS24_g4522</name>
</gene>
<dbReference type="EMBL" id="JAUJDW010000016">
    <property type="protein sequence ID" value="KAK0658853.1"/>
    <property type="molecule type" value="Genomic_DNA"/>
</dbReference>
<evidence type="ECO:0000313" key="3">
    <source>
        <dbReference type="Proteomes" id="UP001175001"/>
    </source>
</evidence>
<accession>A0AA40D363</accession>
<keyword evidence="3" id="KW-1185">Reference proteome</keyword>
<sequence length="481" mass="50477">MESRLTFLLLLLAIAFRAAAQAQAPATPGSGAPISSRDRIYTGDQSSNTITVIDPSTLSVLGTISLGSQRLSDVIGPQYIRGVNSHGLGFSRDGKYIVSTSVTSNTVTVIRTRDNAVVSQTYTDRQAHEAFFASDNRTVWVGTRGVDHITLVDGIEGGVIDTIPSPDGQTAYVNHIRSPFIHVLSVATRATLANITGLAHPFSSDMMLSADGARLWAAHKLAGVVSVISTASLRVVAVLDTGPETNHPNFAAISTNGTTTMTYGFVTVAARDATRVYAQPDAEAAPRWVRDVKSSGVEPHGLWPSADNARMYVVNEHSDTVDEIDLTRGEDGFEVVRTVGVGQEGQALVYVSNAVPEGGDGGNENLGTQGLVGGGSAVLNRVVEVDGGSGDNSSSPSALVTVRPAVGLDMFQVIGRNLRLNATYEVSAACGSCGGVRIPLLDFVASMPIPGQAGCATAPQVLGFFKFDGVYDVDSLQVREK</sequence>
<dbReference type="InterPro" id="IPR011048">
    <property type="entry name" value="Haem_d1_sf"/>
</dbReference>
<evidence type="ECO:0000313" key="2">
    <source>
        <dbReference type="EMBL" id="KAK0658853.1"/>
    </source>
</evidence>